<dbReference type="OrthoDB" id="7189469at2"/>
<evidence type="ECO:0000313" key="2">
    <source>
        <dbReference type="EMBL" id="KCZ93274.1"/>
    </source>
</evidence>
<dbReference type="EMBL" id="ARYK01000002">
    <property type="protein sequence ID" value="KCZ93274.1"/>
    <property type="molecule type" value="Genomic_DNA"/>
</dbReference>
<dbReference type="STRING" id="1280950.HJO_05445"/>
<organism evidence="2 3">
    <name type="scientific">Hyphomonas johnsonii MHS-2</name>
    <dbReference type="NCBI Taxonomy" id="1280950"/>
    <lineage>
        <taxon>Bacteria</taxon>
        <taxon>Pseudomonadati</taxon>
        <taxon>Pseudomonadota</taxon>
        <taxon>Alphaproteobacteria</taxon>
        <taxon>Hyphomonadales</taxon>
        <taxon>Hyphomonadaceae</taxon>
        <taxon>Hyphomonas</taxon>
    </lineage>
</organism>
<dbReference type="InterPro" id="IPR019632">
    <property type="entry name" value="DUF2497"/>
</dbReference>
<dbReference type="Proteomes" id="UP000025171">
    <property type="component" value="Unassembled WGS sequence"/>
</dbReference>
<evidence type="ECO:0000256" key="1">
    <source>
        <dbReference type="SAM" id="MobiDB-lite"/>
    </source>
</evidence>
<accession>A0A059FRH2</accession>
<dbReference type="Pfam" id="PF10691">
    <property type="entry name" value="DUF2497"/>
    <property type="match status" value="1"/>
</dbReference>
<dbReference type="PATRIC" id="fig|1280950.3.peg.1096"/>
<evidence type="ECO:0000313" key="3">
    <source>
        <dbReference type="Proteomes" id="UP000025171"/>
    </source>
</evidence>
<proteinExistence type="predicted"/>
<name>A0A059FRH2_9PROT</name>
<dbReference type="AlphaFoldDB" id="A0A059FRH2"/>
<sequence length="226" mass="24694">MANEAHKEPTMEEILASIRKIISEDDAATAKRPGAPTPVVQDDPVDTLADNDDVDDLSFETAEEEIDQAMFEEESDNDFVIEEAEPVEESSFDVDDSSAGASFEDVLGAVREITDAHDAMPVHVSVPEPEPEPTPEPYTPPPMETKMPASARYQETVLTNDQTADAAAGSLGKLISRMELGDENTIGGLVRELLKPMIKEWLDANLASIVEEKVEAEVQRIARMAR</sequence>
<dbReference type="eggNOG" id="COG3827">
    <property type="taxonomic scope" value="Bacteria"/>
</dbReference>
<comment type="caution">
    <text evidence="2">The sequence shown here is derived from an EMBL/GenBank/DDBJ whole genome shotgun (WGS) entry which is preliminary data.</text>
</comment>
<dbReference type="RefSeq" id="WP_035614771.1">
    <property type="nucleotide sequence ID" value="NZ_ARYK01000002.1"/>
</dbReference>
<reference evidence="2 3" key="1">
    <citation type="journal article" date="2014" name="Antonie Van Leeuwenhoek">
        <title>Hyphomonas beringensis sp. nov. and Hyphomonas chukchiensis sp. nov., isolated from surface seawater of the Bering Sea and Chukchi Sea.</title>
        <authorList>
            <person name="Li C."/>
            <person name="Lai Q."/>
            <person name="Li G."/>
            <person name="Dong C."/>
            <person name="Wang J."/>
            <person name="Liao Y."/>
            <person name="Shao Z."/>
        </authorList>
    </citation>
    <scope>NUCLEOTIDE SEQUENCE [LARGE SCALE GENOMIC DNA]</scope>
    <source>
        <strain evidence="2 3">MHS-2</strain>
    </source>
</reference>
<gene>
    <name evidence="2" type="ORF">HJO_05445</name>
</gene>
<keyword evidence="3" id="KW-1185">Reference proteome</keyword>
<protein>
    <recommendedName>
        <fullName evidence="4">Pole-organizing protein PopZ</fullName>
    </recommendedName>
</protein>
<feature type="region of interest" description="Disordered" evidence="1">
    <location>
        <begin position="27"/>
        <end position="46"/>
    </location>
</feature>
<evidence type="ECO:0008006" key="4">
    <source>
        <dbReference type="Google" id="ProtNLM"/>
    </source>
</evidence>